<dbReference type="PROSITE" id="PS50404">
    <property type="entry name" value="GST_NTER"/>
    <property type="match status" value="1"/>
</dbReference>
<dbReference type="Proteomes" id="UP000825729">
    <property type="component" value="Unassembled WGS sequence"/>
</dbReference>
<keyword evidence="8" id="KW-1185">Reference proteome</keyword>
<dbReference type="InterPro" id="IPR010987">
    <property type="entry name" value="Glutathione-S-Trfase_C-like"/>
</dbReference>
<dbReference type="SFLD" id="SFLDG01154">
    <property type="entry name" value="Main.5:_Phi-like"/>
    <property type="match status" value="1"/>
</dbReference>
<evidence type="ECO:0000259" key="5">
    <source>
        <dbReference type="PROSITE" id="PS50404"/>
    </source>
</evidence>
<evidence type="ECO:0000313" key="8">
    <source>
        <dbReference type="Proteomes" id="UP000825729"/>
    </source>
</evidence>
<dbReference type="InterPro" id="IPR004046">
    <property type="entry name" value="GST_C"/>
</dbReference>
<dbReference type="SFLD" id="SFLDS00019">
    <property type="entry name" value="Glutathione_Transferase_(cytos"/>
    <property type="match status" value="1"/>
</dbReference>
<dbReference type="InterPro" id="IPR040079">
    <property type="entry name" value="Glutathione_S-Trfase"/>
</dbReference>
<dbReference type="EMBL" id="JAINDJ010000006">
    <property type="protein sequence ID" value="KAG9443750.1"/>
    <property type="molecule type" value="Genomic_DNA"/>
</dbReference>
<dbReference type="GO" id="GO:0004364">
    <property type="term" value="F:glutathione transferase activity"/>
    <property type="evidence" value="ECO:0007669"/>
    <property type="project" value="UniProtKB-EC"/>
</dbReference>
<accession>A0AAV7E498</accession>
<dbReference type="PROSITE" id="PS50405">
    <property type="entry name" value="GST_CTER"/>
    <property type="match status" value="1"/>
</dbReference>
<reference evidence="7 8" key="1">
    <citation type="submission" date="2021-07" db="EMBL/GenBank/DDBJ databases">
        <title>The Aristolochia fimbriata genome: insights into angiosperm evolution, floral development and chemical biosynthesis.</title>
        <authorList>
            <person name="Jiao Y."/>
        </authorList>
    </citation>
    <scope>NUCLEOTIDE SEQUENCE [LARGE SCALE GENOMIC DNA]</scope>
    <source>
        <strain evidence="7">IBCAS-2021</strain>
        <tissue evidence="7">Leaf</tissue>
    </source>
</reference>
<organism evidence="7 8">
    <name type="scientific">Aristolochia fimbriata</name>
    <name type="common">White veined hardy Dutchman's pipe vine</name>
    <dbReference type="NCBI Taxonomy" id="158543"/>
    <lineage>
        <taxon>Eukaryota</taxon>
        <taxon>Viridiplantae</taxon>
        <taxon>Streptophyta</taxon>
        <taxon>Embryophyta</taxon>
        <taxon>Tracheophyta</taxon>
        <taxon>Spermatophyta</taxon>
        <taxon>Magnoliopsida</taxon>
        <taxon>Magnoliidae</taxon>
        <taxon>Piperales</taxon>
        <taxon>Aristolochiaceae</taxon>
        <taxon>Aristolochia</taxon>
    </lineage>
</organism>
<comment type="caution">
    <text evidence="7">The sequence shown here is derived from an EMBL/GenBank/DDBJ whole genome shotgun (WGS) entry which is preliminary data.</text>
</comment>
<dbReference type="GO" id="GO:0043295">
    <property type="term" value="F:glutathione binding"/>
    <property type="evidence" value="ECO:0007669"/>
    <property type="project" value="TreeGrafter"/>
</dbReference>
<sequence>MASLKLHGLGFSPSTARALAVLHEKGIEYELCPVNFATRAHKQQPYLSLNPFGQVPALEDGDLTLFESRAITRYLASKYKETGADLLRSDDLAEAAMVGVWIEVEIHHFNPAIAPLVSELLRKPKLMKMEPDEAVVEKQAAELEKVLDVYEARLSESKYLAGDFFSLADLHHLPHTYCLLQSSKASLVTSRPHVKAWWDDISSRPAWVKTAEGMKFWKAAA</sequence>
<gene>
    <name evidence="7" type="ORF">H6P81_015090</name>
</gene>
<evidence type="ECO:0000259" key="6">
    <source>
        <dbReference type="PROSITE" id="PS50405"/>
    </source>
</evidence>
<evidence type="ECO:0000256" key="4">
    <source>
        <dbReference type="ARBA" id="ARBA00047960"/>
    </source>
</evidence>
<dbReference type="SUPFAM" id="SSF47616">
    <property type="entry name" value="GST C-terminal domain-like"/>
    <property type="match status" value="1"/>
</dbReference>
<dbReference type="InterPro" id="IPR036282">
    <property type="entry name" value="Glutathione-S-Trfase_C_sf"/>
</dbReference>
<dbReference type="CDD" id="cd03187">
    <property type="entry name" value="GST_C_Phi"/>
    <property type="match status" value="1"/>
</dbReference>
<proteinExistence type="inferred from homology"/>
<dbReference type="Gene3D" id="1.20.1050.10">
    <property type="match status" value="1"/>
</dbReference>
<comment type="catalytic activity">
    <reaction evidence="4">
        <text>RX + glutathione = an S-substituted glutathione + a halide anion + H(+)</text>
        <dbReference type="Rhea" id="RHEA:16437"/>
        <dbReference type="ChEBI" id="CHEBI:15378"/>
        <dbReference type="ChEBI" id="CHEBI:16042"/>
        <dbReference type="ChEBI" id="CHEBI:17792"/>
        <dbReference type="ChEBI" id="CHEBI:57925"/>
        <dbReference type="ChEBI" id="CHEBI:90779"/>
        <dbReference type="EC" id="2.5.1.18"/>
    </reaction>
</comment>
<dbReference type="SUPFAM" id="SSF52833">
    <property type="entry name" value="Thioredoxin-like"/>
    <property type="match status" value="1"/>
</dbReference>
<feature type="domain" description="GST C-terminal" evidence="6">
    <location>
        <begin position="91"/>
        <end position="221"/>
    </location>
</feature>
<dbReference type="InterPro" id="IPR034347">
    <property type="entry name" value="GST_Phi_C"/>
</dbReference>
<keyword evidence="3" id="KW-0808">Transferase</keyword>
<evidence type="ECO:0000256" key="1">
    <source>
        <dbReference type="ARBA" id="ARBA00010128"/>
    </source>
</evidence>
<dbReference type="Gene3D" id="3.40.30.10">
    <property type="entry name" value="Glutaredoxin"/>
    <property type="match status" value="1"/>
</dbReference>
<dbReference type="PANTHER" id="PTHR43900:SF3">
    <property type="entry name" value="GLUTATHIONE S-TRANSFERASE RHO"/>
    <property type="match status" value="1"/>
</dbReference>
<dbReference type="SFLD" id="SFLDG00358">
    <property type="entry name" value="Main_(cytGST)"/>
    <property type="match status" value="1"/>
</dbReference>
<dbReference type="InterPro" id="IPR036249">
    <property type="entry name" value="Thioredoxin-like_sf"/>
</dbReference>
<dbReference type="GO" id="GO:0006749">
    <property type="term" value="P:glutathione metabolic process"/>
    <property type="evidence" value="ECO:0007669"/>
    <property type="project" value="TreeGrafter"/>
</dbReference>
<dbReference type="Pfam" id="PF02798">
    <property type="entry name" value="GST_N"/>
    <property type="match status" value="1"/>
</dbReference>
<comment type="similarity">
    <text evidence="1">Belongs to the GST superfamily. Phi family.</text>
</comment>
<dbReference type="PANTHER" id="PTHR43900">
    <property type="entry name" value="GLUTATHIONE S-TRANSFERASE RHO"/>
    <property type="match status" value="1"/>
</dbReference>
<feature type="domain" description="GST N-terminal" evidence="5">
    <location>
        <begin position="2"/>
        <end position="83"/>
    </location>
</feature>
<dbReference type="Pfam" id="PF00043">
    <property type="entry name" value="GST_C"/>
    <property type="match status" value="1"/>
</dbReference>
<dbReference type="GO" id="GO:0009636">
    <property type="term" value="P:response to toxic substance"/>
    <property type="evidence" value="ECO:0007669"/>
    <property type="project" value="UniProtKB-ARBA"/>
</dbReference>
<dbReference type="EC" id="2.5.1.18" evidence="2"/>
<dbReference type="InterPro" id="IPR004045">
    <property type="entry name" value="Glutathione_S-Trfase_N"/>
</dbReference>
<evidence type="ECO:0000256" key="3">
    <source>
        <dbReference type="ARBA" id="ARBA00022679"/>
    </source>
</evidence>
<dbReference type="GO" id="GO:0005737">
    <property type="term" value="C:cytoplasm"/>
    <property type="evidence" value="ECO:0007669"/>
    <property type="project" value="TreeGrafter"/>
</dbReference>
<dbReference type="AlphaFoldDB" id="A0AAV7E498"/>
<evidence type="ECO:0000313" key="7">
    <source>
        <dbReference type="EMBL" id="KAG9443750.1"/>
    </source>
</evidence>
<dbReference type="FunFam" id="1.20.1050.10:FF:000004">
    <property type="entry name" value="Glutathione S-transferase F2"/>
    <property type="match status" value="1"/>
</dbReference>
<protein>
    <recommendedName>
        <fullName evidence="2">glutathione transferase</fullName>
        <ecNumber evidence="2">2.5.1.18</ecNumber>
    </recommendedName>
</protein>
<evidence type="ECO:0000256" key="2">
    <source>
        <dbReference type="ARBA" id="ARBA00012452"/>
    </source>
</evidence>
<dbReference type="CDD" id="cd03053">
    <property type="entry name" value="GST_N_Phi"/>
    <property type="match status" value="1"/>
</dbReference>
<name>A0AAV7E498_ARIFI</name>
<dbReference type="FunFam" id="3.40.30.10:FF:000016">
    <property type="entry name" value="Glutathione S-transferase F2"/>
    <property type="match status" value="1"/>
</dbReference>